<reference evidence="1 2" key="1">
    <citation type="submission" date="2018-10" db="EMBL/GenBank/DDBJ databases">
        <title>Genome sequencing of Pedobacter jejuensis TNB23.</title>
        <authorList>
            <person name="Cho Y.-J."/>
            <person name="Cho A."/>
            <person name="Kim O.-S."/>
        </authorList>
    </citation>
    <scope>NUCLEOTIDE SEQUENCE [LARGE SCALE GENOMIC DNA]</scope>
    <source>
        <strain evidence="1 2">TNB23</strain>
    </source>
</reference>
<proteinExistence type="predicted"/>
<organism evidence="1 2">
    <name type="scientific">Pedobacter jejuensis</name>
    <dbReference type="NCBI Taxonomy" id="1268550"/>
    <lineage>
        <taxon>Bacteria</taxon>
        <taxon>Pseudomonadati</taxon>
        <taxon>Bacteroidota</taxon>
        <taxon>Sphingobacteriia</taxon>
        <taxon>Sphingobacteriales</taxon>
        <taxon>Sphingobacteriaceae</taxon>
        <taxon>Pedobacter</taxon>
    </lineage>
</organism>
<name>A0A3N0BY44_9SPHI</name>
<dbReference type="Proteomes" id="UP000274046">
    <property type="component" value="Unassembled WGS sequence"/>
</dbReference>
<dbReference type="InterPro" id="IPR018534">
    <property type="entry name" value="Tet_reg_excision_RteC"/>
</dbReference>
<dbReference type="Pfam" id="PF09357">
    <property type="entry name" value="RteC"/>
    <property type="match status" value="1"/>
</dbReference>
<keyword evidence="2" id="KW-1185">Reference proteome</keyword>
<dbReference type="RefSeq" id="WP_123205252.1">
    <property type="nucleotide sequence ID" value="NZ_RBEE01000011.1"/>
</dbReference>
<evidence type="ECO:0000313" key="2">
    <source>
        <dbReference type="Proteomes" id="UP000274046"/>
    </source>
</evidence>
<evidence type="ECO:0008006" key="3">
    <source>
        <dbReference type="Google" id="ProtNLM"/>
    </source>
</evidence>
<dbReference type="OrthoDB" id="790983at2"/>
<gene>
    <name evidence="1" type="ORF">D7004_07500</name>
</gene>
<comment type="caution">
    <text evidence="1">The sequence shown here is derived from an EMBL/GenBank/DDBJ whole genome shotgun (WGS) entry which is preliminary data.</text>
</comment>
<protein>
    <recommendedName>
        <fullName evidence="3">RteC protein</fullName>
    </recommendedName>
</protein>
<dbReference type="EMBL" id="RBEE01000011">
    <property type="protein sequence ID" value="RNL54625.1"/>
    <property type="molecule type" value="Genomic_DNA"/>
</dbReference>
<evidence type="ECO:0000313" key="1">
    <source>
        <dbReference type="EMBL" id="RNL54625.1"/>
    </source>
</evidence>
<dbReference type="AlphaFoldDB" id="A0A3N0BY44"/>
<sequence>MIREFSAEQLGVLNEGMKAISEKNHLAHFKLTEELLLIRNTLSSLTEYIREHPFVSVDEEVEFHKQIYPQFRCLYIYHAEVHNLTQEVPDGDRKSIRKYYRTQMDIIGHYIHHNQFHYSYFKLKGTELDRLYFTSTTNRQSVLIPVLAELSGEHSTIMGYLFARFRAYELLYHYILMKLDELQPNLPGSPARKTLKWSGETVNLIELAHGVHLNKQINNGDIGIVEFFENLGEFFGVNLGVPKKGFDDLKKRKRLSKTNFIDHMRDAILQRMDDEDAYDPNKSTHKGNHL</sequence>
<accession>A0A3N0BY44</accession>